<dbReference type="Proteomes" id="UP000007350">
    <property type="component" value="Unassembled WGS sequence"/>
</dbReference>
<feature type="domain" description="C3H1-type" evidence="3">
    <location>
        <begin position="170"/>
        <end position="196"/>
    </location>
</feature>
<dbReference type="PANTHER" id="PTHR37035">
    <property type="entry name" value="C3H1-TYPE DOMAIN-CONTAINING PROTEIN-RELATED"/>
    <property type="match status" value="1"/>
</dbReference>
<dbReference type="OrthoDB" id="336321at2759"/>
<dbReference type="SMART" id="SM00356">
    <property type="entry name" value="ZnF_C3H1"/>
    <property type="match status" value="2"/>
</dbReference>
<evidence type="ECO:0000256" key="2">
    <source>
        <dbReference type="SAM" id="MobiDB-lite"/>
    </source>
</evidence>
<feature type="domain" description="C3H1-type" evidence="3">
    <location>
        <begin position="80"/>
        <end position="102"/>
    </location>
</feature>
<evidence type="ECO:0000259" key="3">
    <source>
        <dbReference type="PROSITE" id="PS50103"/>
    </source>
</evidence>
<feature type="zinc finger region" description="C3H1-type" evidence="1">
    <location>
        <begin position="80"/>
        <end position="102"/>
    </location>
</feature>
<dbReference type="PROSITE" id="PS50103">
    <property type="entry name" value="ZF_C3H1"/>
    <property type="match status" value="2"/>
</dbReference>
<dbReference type="PANTHER" id="PTHR37035:SF2">
    <property type="entry name" value="C3H1-TYPE DOMAIN-CONTAINING PROTEIN"/>
    <property type="match status" value="1"/>
</dbReference>
<comment type="caution">
    <text evidence="4">The sequence shown here is derived from an EMBL/GenBank/DDBJ whole genome shotgun (WGS) entry which is preliminary data.</text>
</comment>
<reference evidence="4 5" key="1">
    <citation type="journal article" date="2012" name="BMC Genomics">
        <title>Comparative genomic analysis of human infective Trypanosoma cruzi lineages with the bat-restricted subspecies T. cruzi marinkellei.</title>
        <authorList>
            <person name="Franzen O."/>
            <person name="Talavera-Lopez C."/>
            <person name="Ochaya S."/>
            <person name="Butler C.E."/>
            <person name="Messenger L.A."/>
            <person name="Lewis M.D."/>
            <person name="Llewellyn M.S."/>
            <person name="Marinkelle C.J."/>
            <person name="Tyler K.M."/>
            <person name="Miles M.A."/>
            <person name="Andersson B."/>
        </authorList>
    </citation>
    <scope>NUCLEOTIDE SEQUENCE [LARGE SCALE GENOMIC DNA]</scope>
    <source>
        <strain evidence="4 5">B7</strain>
    </source>
</reference>
<dbReference type="AlphaFoldDB" id="K2MUE0"/>
<dbReference type="EMBL" id="AHKC01023037">
    <property type="protein sequence ID" value="EKF25991.1"/>
    <property type="molecule type" value="Genomic_DNA"/>
</dbReference>
<evidence type="ECO:0000313" key="4">
    <source>
        <dbReference type="EMBL" id="EKF25991.1"/>
    </source>
</evidence>
<keyword evidence="1" id="KW-0863">Zinc-finger</keyword>
<gene>
    <name evidence="4" type="ORF">MOQ_010337</name>
</gene>
<dbReference type="InterPro" id="IPR053125">
    <property type="entry name" value="RNA-bd_mRNA_stabilization_reg"/>
</dbReference>
<organism evidence="4 5">
    <name type="scientific">Trypanosoma cruzi marinkellei</name>
    <dbReference type="NCBI Taxonomy" id="85056"/>
    <lineage>
        <taxon>Eukaryota</taxon>
        <taxon>Discoba</taxon>
        <taxon>Euglenozoa</taxon>
        <taxon>Kinetoplastea</taxon>
        <taxon>Metakinetoplastina</taxon>
        <taxon>Trypanosomatida</taxon>
        <taxon>Trypanosomatidae</taxon>
        <taxon>Trypanosoma</taxon>
        <taxon>Schizotrypanum</taxon>
    </lineage>
</organism>
<proteinExistence type="predicted"/>
<evidence type="ECO:0000313" key="5">
    <source>
        <dbReference type="Proteomes" id="UP000007350"/>
    </source>
</evidence>
<feature type="region of interest" description="Disordered" evidence="2">
    <location>
        <begin position="343"/>
        <end position="369"/>
    </location>
</feature>
<keyword evidence="1" id="KW-0862">Zinc</keyword>
<evidence type="ECO:0000256" key="1">
    <source>
        <dbReference type="PROSITE-ProRule" id="PRU00723"/>
    </source>
</evidence>
<keyword evidence="1" id="KW-0479">Metal-binding</keyword>
<protein>
    <recommendedName>
        <fullName evidence="3">C3H1-type domain-containing protein</fullName>
    </recommendedName>
</protein>
<sequence>MVSVALTLNQSASANSLGSHPGCQANQTPFSTALRRGSTPQQTTMAFVEALDHLSTKLKIPMSAVEPTNALQDDGLVPGICRLFLEGRCRQGSRCFQVHARRDVLDSLRKEALETPSCCYLHGAPCNYEGLPFNLTVNIGSKAVGLHSLNPTNCLWSIYSEHGETLLTVSKGRVCREHRRGLCRFGEECGFLHICREIPLDGDEYISATPVPIPRVQGREIRIGEASGSAGNCINNTSRDVSGDIHHQSLCGSQMEETNITTKSPNASSFNAASFNGGYPSGGLNGQHGSCNNQSNSLQGIESGCGTPRSTSRSRMSYGYRANYISHADGEERAIKGPLLRPLGGGGTVLPRGPMGQRHNPYGDASSFQ</sequence>
<keyword evidence="5" id="KW-1185">Reference proteome</keyword>
<feature type="zinc finger region" description="C3H1-type" evidence="1">
    <location>
        <begin position="170"/>
        <end position="196"/>
    </location>
</feature>
<dbReference type="GO" id="GO:0008270">
    <property type="term" value="F:zinc ion binding"/>
    <property type="evidence" value="ECO:0007669"/>
    <property type="project" value="UniProtKB-KW"/>
</dbReference>
<dbReference type="InterPro" id="IPR000571">
    <property type="entry name" value="Znf_CCCH"/>
</dbReference>
<name>K2MUE0_TRYCR</name>
<accession>K2MUE0</accession>